<dbReference type="OrthoDB" id="10521678at2759"/>
<name>A0A8J2HNM3_COTCN</name>
<evidence type="ECO:0000313" key="2">
    <source>
        <dbReference type="EMBL" id="CAG5102704.1"/>
    </source>
</evidence>
<feature type="compositionally biased region" description="Basic and acidic residues" evidence="1">
    <location>
        <begin position="176"/>
        <end position="186"/>
    </location>
</feature>
<organism evidence="2 3">
    <name type="scientific">Cotesia congregata</name>
    <name type="common">Parasitoid wasp</name>
    <name type="synonym">Apanteles congregatus</name>
    <dbReference type="NCBI Taxonomy" id="51543"/>
    <lineage>
        <taxon>Eukaryota</taxon>
        <taxon>Metazoa</taxon>
        <taxon>Ecdysozoa</taxon>
        <taxon>Arthropoda</taxon>
        <taxon>Hexapoda</taxon>
        <taxon>Insecta</taxon>
        <taxon>Pterygota</taxon>
        <taxon>Neoptera</taxon>
        <taxon>Endopterygota</taxon>
        <taxon>Hymenoptera</taxon>
        <taxon>Apocrita</taxon>
        <taxon>Ichneumonoidea</taxon>
        <taxon>Braconidae</taxon>
        <taxon>Microgastrinae</taxon>
        <taxon>Cotesia</taxon>
    </lineage>
</organism>
<keyword evidence="3" id="KW-1185">Reference proteome</keyword>
<gene>
    <name evidence="2" type="ORF">HICCMSTLAB_LOCUS11142</name>
</gene>
<reference evidence="2" key="1">
    <citation type="submission" date="2021-04" db="EMBL/GenBank/DDBJ databases">
        <authorList>
            <person name="Chebbi M.A.C M."/>
        </authorList>
    </citation>
    <scope>NUCLEOTIDE SEQUENCE</scope>
</reference>
<dbReference type="EMBL" id="CAJNRD030001123">
    <property type="protein sequence ID" value="CAG5102704.1"/>
    <property type="molecule type" value="Genomic_DNA"/>
</dbReference>
<feature type="compositionally biased region" description="Basic and acidic residues" evidence="1">
    <location>
        <begin position="253"/>
        <end position="274"/>
    </location>
</feature>
<evidence type="ECO:0000256" key="1">
    <source>
        <dbReference type="SAM" id="MobiDB-lite"/>
    </source>
</evidence>
<feature type="region of interest" description="Disordered" evidence="1">
    <location>
        <begin position="155"/>
        <end position="198"/>
    </location>
</feature>
<accession>A0A8J2HNM3</accession>
<comment type="caution">
    <text evidence="2">The sequence shown here is derived from an EMBL/GenBank/DDBJ whole genome shotgun (WGS) entry which is preliminary data.</text>
</comment>
<dbReference type="Proteomes" id="UP000786811">
    <property type="component" value="Unassembled WGS sequence"/>
</dbReference>
<dbReference type="AlphaFoldDB" id="A0A8J2HNM3"/>
<evidence type="ECO:0000313" key="3">
    <source>
        <dbReference type="Proteomes" id="UP000786811"/>
    </source>
</evidence>
<feature type="region of interest" description="Disordered" evidence="1">
    <location>
        <begin position="225"/>
        <end position="304"/>
    </location>
</feature>
<feature type="compositionally biased region" description="Basic and acidic residues" evidence="1">
    <location>
        <begin position="281"/>
        <end position="304"/>
    </location>
</feature>
<feature type="compositionally biased region" description="Basic and acidic residues" evidence="1">
    <location>
        <begin position="225"/>
        <end position="243"/>
    </location>
</feature>
<protein>
    <submittedName>
        <fullName evidence="2">Uncharacterized protein</fullName>
    </submittedName>
</protein>
<sequence>MVCAFDRSAATASLPSSVVSLPPLDTYYTYTLHSSILLVVTRRREEERPRVSGGVRSAGGGPGGRRGVVVFAESPVSSLAGVQGGYGPSEEGVFGVISSSSGSRHGDYRCDVLDSPSSSRSNEFIDIPYSSDRVGVVSVGVGRTSIVSRGLPGVVPSARGLAGSPGDDEVSGGWSDLRRHPPERLRHGAGGGSSFGTERLLLDSDDEEEEEDEELLDEYQEDHAEKEKFHPGEHLEVEAEEKQPAMSRQSNRITERDFRERDFREQRGDIRDRGAVSAPSGDHRPLIDEHLPRRQHRDRDRDADYDYEHSATAATASSTHTNNPVSFYHHYHHHHHYHHLLLNLYLFIYIRHLYIF</sequence>
<proteinExistence type="predicted"/>